<dbReference type="InterPro" id="IPR013149">
    <property type="entry name" value="ADH-like_C"/>
</dbReference>
<reference evidence="7" key="1">
    <citation type="submission" date="2017-09" db="EMBL/GenBank/DDBJ databases">
        <authorList>
            <person name="Varghese N."/>
            <person name="Submissions S."/>
        </authorList>
    </citation>
    <scope>NUCLEOTIDE SEQUENCE [LARGE SCALE GENOMIC DNA]</scope>
    <source>
        <strain evidence="7">DSM 44270</strain>
    </source>
</reference>
<accession>A0A286GTZ4</accession>
<feature type="domain" description="Enoyl reductase (ER)" evidence="5">
    <location>
        <begin position="5"/>
        <end position="313"/>
    </location>
</feature>
<dbReference type="AlphaFoldDB" id="A0A286GTZ4"/>
<dbReference type="Gene3D" id="3.90.180.10">
    <property type="entry name" value="Medium-chain alcohol dehydrogenases, catalytic domain"/>
    <property type="match status" value="2"/>
</dbReference>
<dbReference type="PANTHER" id="PTHR43401">
    <property type="entry name" value="L-THREONINE 3-DEHYDROGENASE"/>
    <property type="match status" value="1"/>
</dbReference>
<evidence type="ECO:0000256" key="2">
    <source>
        <dbReference type="ARBA" id="ARBA00022723"/>
    </source>
</evidence>
<dbReference type="GO" id="GO:0016491">
    <property type="term" value="F:oxidoreductase activity"/>
    <property type="evidence" value="ECO:0007669"/>
    <property type="project" value="UniProtKB-KW"/>
</dbReference>
<dbReference type="SUPFAM" id="SSF51735">
    <property type="entry name" value="NAD(P)-binding Rossmann-fold domains"/>
    <property type="match status" value="1"/>
</dbReference>
<protein>
    <submittedName>
        <fullName evidence="6">L-iditol 2-dehydrogenase</fullName>
    </submittedName>
</protein>
<dbReference type="Proteomes" id="UP000219482">
    <property type="component" value="Unassembled WGS sequence"/>
</dbReference>
<dbReference type="PANTHER" id="PTHR43401:SF2">
    <property type="entry name" value="L-THREONINE 3-DEHYDROGENASE"/>
    <property type="match status" value="1"/>
</dbReference>
<evidence type="ECO:0000313" key="7">
    <source>
        <dbReference type="Proteomes" id="UP000219482"/>
    </source>
</evidence>
<evidence type="ECO:0000259" key="5">
    <source>
        <dbReference type="SMART" id="SM00829"/>
    </source>
</evidence>
<evidence type="ECO:0000256" key="3">
    <source>
        <dbReference type="ARBA" id="ARBA00022833"/>
    </source>
</evidence>
<dbReference type="Gene3D" id="3.40.50.720">
    <property type="entry name" value="NAD(P)-binding Rossmann-like Domain"/>
    <property type="match status" value="1"/>
</dbReference>
<keyword evidence="3" id="KW-0862">Zinc</keyword>
<keyword evidence="4" id="KW-0560">Oxidoreductase</keyword>
<keyword evidence="2" id="KW-0479">Metal-binding</keyword>
<dbReference type="GO" id="GO:0046872">
    <property type="term" value="F:metal ion binding"/>
    <property type="evidence" value="ECO:0007669"/>
    <property type="project" value="UniProtKB-KW"/>
</dbReference>
<dbReference type="EMBL" id="OCNK01000002">
    <property type="protein sequence ID" value="SOD98998.1"/>
    <property type="molecule type" value="Genomic_DNA"/>
</dbReference>
<dbReference type="InterPro" id="IPR020843">
    <property type="entry name" value="ER"/>
</dbReference>
<evidence type="ECO:0000313" key="6">
    <source>
        <dbReference type="EMBL" id="SOD98998.1"/>
    </source>
</evidence>
<proteinExistence type="predicted"/>
<dbReference type="Pfam" id="PF00107">
    <property type="entry name" value="ADH_zinc_N"/>
    <property type="match status" value="1"/>
</dbReference>
<dbReference type="Pfam" id="PF08240">
    <property type="entry name" value="ADH_N"/>
    <property type="match status" value="1"/>
</dbReference>
<organism evidence="6 7">
    <name type="scientific">Blastococcus haudaquaticus</name>
    <dbReference type="NCBI Taxonomy" id="1938745"/>
    <lineage>
        <taxon>Bacteria</taxon>
        <taxon>Bacillati</taxon>
        <taxon>Actinomycetota</taxon>
        <taxon>Actinomycetes</taxon>
        <taxon>Geodermatophilales</taxon>
        <taxon>Geodermatophilaceae</taxon>
        <taxon>Blastococcus</taxon>
    </lineage>
</organism>
<keyword evidence="7" id="KW-1185">Reference proteome</keyword>
<gene>
    <name evidence="6" type="ORF">SAMN06272739_2128</name>
</gene>
<sequence>MPAPGRIEVSDFPLPEIADGQVLVQMQYASICGSDVHIVHDGFHNPDSIGIPGYPGHEGVGVVVESRSELFAPGTPVLTVPHGHEGGCFAEYQAVAEQQVIPLPPDGDPLRLLMAQQLGTAVFAMKKFWQPDAETAAVVGVGSAGLFFVQLLLAKGCTQVVVSDVNETRLRAAQALGATGVLAPDASLAEEVLRATGGKGADLVIETSGLDIGRAEAVAAVRTHGYVGCFGYAERTGLSPFPVHMAFRKAATVAWVRDTQSEPGLQSFREGLRLIRSGEIDIDHHLGHVIPLEDTASGVETAHSGLDVVKVIISMPSSAG</sequence>
<comment type="cofactor">
    <cofactor evidence="1">
        <name>Zn(2+)</name>
        <dbReference type="ChEBI" id="CHEBI:29105"/>
    </cofactor>
</comment>
<dbReference type="SMART" id="SM00829">
    <property type="entry name" value="PKS_ER"/>
    <property type="match status" value="1"/>
</dbReference>
<evidence type="ECO:0000256" key="1">
    <source>
        <dbReference type="ARBA" id="ARBA00001947"/>
    </source>
</evidence>
<name>A0A286GTZ4_9ACTN</name>
<evidence type="ECO:0000256" key="4">
    <source>
        <dbReference type="ARBA" id="ARBA00023002"/>
    </source>
</evidence>
<dbReference type="SUPFAM" id="SSF50129">
    <property type="entry name" value="GroES-like"/>
    <property type="match status" value="1"/>
</dbReference>
<dbReference type="InterPro" id="IPR036291">
    <property type="entry name" value="NAD(P)-bd_dom_sf"/>
</dbReference>
<dbReference type="InterPro" id="IPR011032">
    <property type="entry name" value="GroES-like_sf"/>
</dbReference>
<dbReference type="InterPro" id="IPR013154">
    <property type="entry name" value="ADH-like_N"/>
</dbReference>
<dbReference type="InterPro" id="IPR050129">
    <property type="entry name" value="Zn_alcohol_dh"/>
</dbReference>